<keyword evidence="4" id="KW-1185">Reference proteome</keyword>
<sequence length="390" mass="43800">SFSDFDLGGEGSEDDLREDVLFEIDSDLVKNTDDDVAEYSPVPTWAYCIAAIMLVGGILSAGMLITGTGSVRDATANLMHVHDVHKTSSDVDASTFTDGAVKHVVLFLGDYNDRYAVKEFCGKVMKRRMQSQKHIQKALKREYKEAREDIVDSHKQSSAYIPDVDFLSSIQLDYCDNNFAVIASVMNKYGMSPTGPWYGSRAENMLKLPAPNSAAQHYALLIGPAIKALEMLTGNRVTHVVASSNYYDIGRTYVWESHFNADENDFWSHTVIPQWKAHWQGFVDFATSLVPNDEILWHTSNMPLCPDEAAPNSFVSPWLVQCKRVDELNTAVRQTIGNNPRVKLLDFEESLKLVQPNEYLLSDKEHLNRKFLAILMQNCLTALGLNMRFG</sequence>
<evidence type="ECO:0000256" key="2">
    <source>
        <dbReference type="SAM" id="Phobius"/>
    </source>
</evidence>
<keyword evidence="1" id="KW-0175">Coiled coil</keyword>
<organism evidence="3 4">
    <name type="scientific">Sphaeroforma arctica JP610</name>
    <dbReference type="NCBI Taxonomy" id="667725"/>
    <lineage>
        <taxon>Eukaryota</taxon>
        <taxon>Ichthyosporea</taxon>
        <taxon>Ichthyophonida</taxon>
        <taxon>Sphaeroforma</taxon>
    </lineage>
</organism>
<dbReference type="Proteomes" id="UP000054560">
    <property type="component" value="Unassembled WGS sequence"/>
</dbReference>
<gene>
    <name evidence="3" type="ORF">SARC_05044</name>
</gene>
<feature type="transmembrane region" description="Helical" evidence="2">
    <location>
        <begin position="44"/>
        <end position="65"/>
    </location>
</feature>
<keyword evidence="2" id="KW-0812">Transmembrane</keyword>
<feature type="non-terminal residue" evidence="3">
    <location>
        <position position="1"/>
    </location>
</feature>
<dbReference type="AlphaFoldDB" id="A0A0L0G0N4"/>
<dbReference type="GeneID" id="25905548"/>
<dbReference type="RefSeq" id="XP_014156569.1">
    <property type="nucleotide sequence ID" value="XM_014301094.1"/>
</dbReference>
<dbReference type="EMBL" id="KQ241904">
    <property type="protein sequence ID" value="KNC82667.1"/>
    <property type="molecule type" value="Genomic_DNA"/>
</dbReference>
<keyword evidence="2" id="KW-0472">Membrane</keyword>
<proteinExistence type="predicted"/>
<feature type="coiled-coil region" evidence="1">
    <location>
        <begin position="129"/>
        <end position="156"/>
    </location>
</feature>
<name>A0A0L0G0N4_9EUKA</name>
<evidence type="ECO:0008006" key="5">
    <source>
        <dbReference type="Google" id="ProtNLM"/>
    </source>
</evidence>
<protein>
    <recommendedName>
        <fullName evidence="5">SGNH domain-containing protein</fullName>
    </recommendedName>
</protein>
<dbReference type="SUPFAM" id="SSF52266">
    <property type="entry name" value="SGNH hydrolase"/>
    <property type="match status" value="1"/>
</dbReference>
<evidence type="ECO:0000313" key="4">
    <source>
        <dbReference type="Proteomes" id="UP000054560"/>
    </source>
</evidence>
<keyword evidence="2" id="KW-1133">Transmembrane helix</keyword>
<evidence type="ECO:0000313" key="3">
    <source>
        <dbReference type="EMBL" id="KNC82667.1"/>
    </source>
</evidence>
<evidence type="ECO:0000256" key="1">
    <source>
        <dbReference type="SAM" id="Coils"/>
    </source>
</evidence>
<accession>A0A0L0G0N4</accession>
<reference evidence="3 4" key="1">
    <citation type="submission" date="2011-02" db="EMBL/GenBank/DDBJ databases">
        <title>The Genome Sequence of Sphaeroforma arctica JP610.</title>
        <authorList>
            <consortium name="The Broad Institute Genome Sequencing Platform"/>
            <person name="Russ C."/>
            <person name="Cuomo C."/>
            <person name="Young S.K."/>
            <person name="Zeng Q."/>
            <person name="Gargeya S."/>
            <person name="Alvarado L."/>
            <person name="Berlin A."/>
            <person name="Chapman S.B."/>
            <person name="Chen Z."/>
            <person name="Freedman E."/>
            <person name="Gellesch M."/>
            <person name="Goldberg J."/>
            <person name="Griggs A."/>
            <person name="Gujja S."/>
            <person name="Heilman E."/>
            <person name="Heiman D."/>
            <person name="Howarth C."/>
            <person name="Mehta T."/>
            <person name="Neiman D."/>
            <person name="Pearson M."/>
            <person name="Roberts A."/>
            <person name="Saif S."/>
            <person name="Shea T."/>
            <person name="Shenoy N."/>
            <person name="Sisk P."/>
            <person name="Stolte C."/>
            <person name="Sykes S."/>
            <person name="White J."/>
            <person name="Yandava C."/>
            <person name="Burger G."/>
            <person name="Gray M.W."/>
            <person name="Holland P.W.H."/>
            <person name="King N."/>
            <person name="Lang F.B.F."/>
            <person name="Roger A.J."/>
            <person name="Ruiz-Trillo I."/>
            <person name="Haas B."/>
            <person name="Nusbaum C."/>
            <person name="Birren B."/>
        </authorList>
    </citation>
    <scope>NUCLEOTIDE SEQUENCE [LARGE SCALE GENOMIC DNA]</scope>
    <source>
        <strain evidence="3 4">JP610</strain>
    </source>
</reference>